<evidence type="ECO:0000313" key="1">
    <source>
        <dbReference type="EMBL" id="MBX70347.1"/>
    </source>
</evidence>
<organism evidence="1">
    <name type="scientific">Rhizophora mucronata</name>
    <name type="common">Asiatic mangrove</name>
    <dbReference type="NCBI Taxonomy" id="61149"/>
    <lineage>
        <taxon>Eukaryota</taxon>
        <taxon>Viridiplantae</taxon>
        <taxon>Streptophyta</taxon>
        <taxon>Embryophyta</taxon>
        <taxon>Tracheophyta</taxon>
        <taxon>Spermatophyta</taxon>
        <taxon>Magnoliopsida</taxon>
        <taxon>eudicotyledons</taxon>
        <taxon>Gunneridae</taxon>
        <taxon>Pentapetalae</taxon>
        <taxon>rosids</taxon>
        <taxon>fabids</taxon>
        <taxon>Malpighiales</taxon>
        <taxon>Rhizophoraceae</taxon>
        <taxon>Rhizophora</taxon>
    </lineage>
</organism>
<dbReference type="AlphaFoldDB" id="A0A2P2QTP0"/>
<reference evidence="1" key="1">
    <citation type="submission" date="2018-02" db="EMBL/GenBank/DDBJ databases">
        <title>Rhizophora mucronata_Transcriptome.</title>
        <authorList>
            <person name="Meera S.P."/>
            <person name="Sreeshan A."/>
            <person name="Augustine A."/>
        </authorList>
    </citation>
    <scope>NUCLEOTIDE SEQUENCE</scope>
    <source>
        <tissue evidence="1">Leaf</tissue>
    </source>
</reference>
<name>A0A2P2QTP0_RHIMU</name>
<accession>A0A2P2QTP0</accession>
<dbReference type="EMBL" id="GGEC01089863">
    <property type="protein sequence ID" value="MBX70347.1"/>
    <property type="molecule type" value="Transcribed_RNA"/>
</dbReference>
<sequence length="26" mass="3331">MVYGLNYLKINPRWFKHFMLSKMVKW</sequence>
<proteinExistence type="predicted"/>
<protein>
    <submittedName>
        <fullName evidence="1">Uncharacterized protein</fullName>
    </submittedName>
</protein>